<evidence type="ECO:0000256" key="6">
    <source>
        <dbReference type="ARBA" id="ARBA00023242"/>
    </source>
</evidence>
<evidence type="ECO:0000313" key="10">
    <source>
        <dbReference type="Proteomes" id="UP001153076"/>
    </source>
</evidence>
<dbReference type="Proteomes" id="UP001153076">
    <property type="component" value="Unassembled WGS sequence"/>
</dbReference>
<dbReference type="InterPro" id="IPR006447">
    <property type="entry name" value="Myb_dom_plants"/>
</dbReference>
<dbReference type="PANTHER" id="PTHR31499:SF2">
    <property type="entry name" value="MYB-RELATED PROTEIN 2"/>
    <property type="match status" value="1"/>
</dbReference>
<dbReference type="EMBL" id="JAKOGI010000032">
    <property type="protein sequence ID" value="KAJ8448078.1"/>
    <property type="molecule type" value="Genomic_DNA"/>
</dbReference>
<organism evidence="9 10">
    <name type="scientific">Carnegiea gigantea</name>
    <dbReference type="NCBI Taxonomy" id="171969"/>
    <lineage>
        <taxon>Eukaryota</taxon>
        <taxon>Viridiplantae</taxon>
        <taxon>Streptophyta</taxon>
        <taxon>Embryophyta</taxon>
        <taxon>Tracheophyta</taxon>
        <taxon>Spermatophyta</taxon>
        <taxon>Magnoliopsida</taxon>
        <taxon>eudicotyledons</taxon>
        <taxon>Gunneridae</taxon>
        <taxon>Pentapetalae</taxon>
        <taxon>Caryophyllales</taxon>
        <taxon>Cactineae</taxon>
        <taxon>Cactaceae</taxon>
        <taxon>Cactoideae</taxon>
        <taxon>Echinocereeae</taxon>
        <taxon>Carnegiea</taxon>
    </lineage>
</organism>
<evidence type="ECO:0000256" key="7">
    <source>
        <dbReference type="SAM" id="MobiDB-lite"/>
    </source>
</evidence>
<dbReference type="Gene3D" id="1.10.10.60">
    <property type="entry name" value="Homeodomain-like"/>
    <property type="match status" value="1"/>
</dbReference>
<dbReference type="AlphaFoldDB" id="A0A9Q1QMG1"/>
<name>A0A9Q1QMG1_9CARY</name>
<sequence length="429" mass="47946">MPSSDTGMYHNHSQGNMYPSPRMPAHQERQLFLQGGNGPRDSSLVLSTDAKPRLKWTPDLHERFVEAVNQLGGADKATPKTVMKLMGIPGLTLYHLKSHLQKYRLSKNIHGQATSGANKAGDKISEANATHTSNMNIAHQTNKNLQINEALQMQIEVQRRLHEQLEVHDPVYFQIKQNGLSSKAETTSAAPNLQRHHPQSSPDKDVQRRLQLRIEAQGKYLQAVLEKAQETLGKQNIGKVGLEAAKLQLSELVSTVSNQCLNLAFTEMTEEHQAMCLKQPNQHNKPAADCSIDSCLTSCDMPQQREQEMHNSELGLRPFNETRFLGRNNFDGNLKEHSAMLFPTTQSDRDKMMFPVEGGCSDLSMGVGIGGERQDEVQKNICCRADSFQLDNKKYKLPSFGTDLDLNARDDTDAPSSIRHLDLNGLSWT</sequence>
<dbReference type="GO" id="GO:0005634">
    <property type="term" value="C:nucleus"/>
    <property type="evidence" value="ECO:0007669"/>
    <property type="project" value="UniProtKB-SubCell"/>
</dbReference>
<dbReference type="PROSITE" id="PS51294">
    <property type="entry name" value="HTH_MYB"/>
    <property type="match status" value="1"/>
</dbReference>
<keyword evidence="10" id="KW-1185">Reference proteome</keyword>
<dbReference type="FunFam" id="1.10.10.60:FF:000002">
    <property type="entry name" value="Myb family transcription factor"/>
    <property type="match status" value="1"/>
</dbReference>
<dbReference type="GO" id="GO:0003677">
    <property type="term" value="F:DNA binding"/>
    <property type="evidence" value="ECO:0007669"/>
    <property type="project" value="InterPro"/>
</dbReference>
<dbReference type="InterPro" id="IPR046955">
    <property type="entry name" value="PHR1-like"/>
</dbReference>
<evidence type="ECO:0000259" key="8">
    <source>
        <dbReference type="PROSITE" id="PS51294"/>
    </source>
</evidence>
<evidence type="ECO:0000313" key="9">
    <source>
        <dbReference type="EMBL" id="KAJ8448078.1"/>
    </source>
</evidence>
<keyword evidence="3" id="KW-0805">Transcription regulation</keyword>
<comment type="subcellular location">
    <subcellularLocation>
        <location evidence="1">Nucleus</location>
    </subcellularLocation>
</comment>
<evidence type="ECO:0000256" key="3">
    <source>
        <dbReference type="ARBA" id="ARBA00023015"/>
    </source>
</evidence>
<dbReference type="InterPro" id="IPR001005">
    <property type="entry name" value="SANT/Myb"/>
</dbReference>
<keyword evidence="5" id="KW-0804">Transcription</keyword>
<feature type="compositionally biased region" description="Polar residues" evidence="7">
    <location>
        <begin position="1"/>
        <end position="17"/>
    </location>
</feature>
<proteinExistence type="inferred from homology"/>
<feature type="region of interest" description="Disordered" evidence="7">
    <location>
        <begin position="1"/>
        <end position="23"/>
    </location>
</feature>
<dbReference type="NCBIfam" id="TIGR01557">
    <property type="entry name" value="myb_SHAQKYF"/>
    <property type="match status" value="1"/>
</dbReference>
<keyword evidence="6" id="KW-0539">Nucleus</keyword>
<dbReference type="InterPro" id="IPR009057">
    <property type="entry name" value="Homeodomain-like_sf"/>
</dbReference>
<evidence type="ECO:0000256" key="2">
    <source>
        <dbReference type="ARBA" id="ARBA00006783"/>
    </source>
</evidence>
<reference evidence="9" key="1">
    <citation type="submission" date="2022-04" db="EMBL/GenBank/DDBJ databases">
        <title>Carnegiea gigantea Genome sequencing and assembly v2.</title>
        <authorList>
            <person name="Copetti D."/>
            <person name="Sanderson M.J."/>
            <person name="Burquez A."/>
            <person name="Wojciechowski M.F."/>
        </authorList>
    </citation>
    <scope>NUCLEOTIDE SEQUENCE</scope>
    <source>
        <strain evidence="9">SGP5-SGP5p</strain>
        <tissue evidence="9">Aerial part</tissue>
    </source>
</reference>
<protein>
    <recommendedName>
        <fullName evidence="8">HTH myb-type domain-containing protein</fullName>
    </recommendedName>
</protein>
<evidence type="ECO:0000256" key="1">
    <source>
        <dbReference type="ARBA" id="ARBA00004123"/>
    </source>
</evidence>
<comment type="similarity">
    <text evidence="2">Belongs to the MYB-CC family.</text>
</comment>
<accession>A0A9Q1QMG1</accession>
<comment type="caution">
    <text evidence="9">The sequence shown here is derived from an EMBL/GenBank/DDBJ whole genome shotgun (WGS) entry which is preliminary data.</text>
</comment>
<dbReference type="OrthoDB" id="551907at2759"/>
<dbReference type="InterPro" id="IPR025756">
    <property type="entry name" value="Myb_CC_LHEQLE"/>
</dbReference>
<dbReference type="InterPro" id="IPR017930">
    <property type="entry name" value="Myb_dom"/>
</dbReference>
<evidence type="ECO:0000256" key="4">
    <source>
        <dbReference type="ARBA" id="ARBA00023054"/>
    </source>
</evidence>
<dbReference type="PANTHER" id="PTHR31499">
    <property type="entry name" value="MYB FAMILY TRANSCRIPTION FACTOR PHL11"/>
    <property type="match status" value="1"/>
</dbReference>
<feature type="domain" description="HTH myb-type" evidence="8">
    <location>
        <begin position="48"/>
        <end position="108"/>
    </location>
</feature>
<gene>
    <name evidence="9" type="ORF">Cgig2_031802</name>
</gene>
<feature type="region of interest" description="Disordered" evidence="7">
    <location>
        <begin position="183"/>
        <end position="205"/>
    </location>
</feature>
<dbReference type="Pfam" id="PF00249">
    <property type="entry name" value="Myb_DNA-binding"/>
    <property type="match status" value="1"/>
</dbReference>
<dbReference type="GO" id="GO:0003700">
    <property type="term" value="F:DNA-binding transcription factor activity"/>
    <property type="evidence" value="ECO:0007669"/>
    <property type="project" value="InterPro"/>
</dbReference>
<evidence type="ECO:0000256" key="5">
    <source>
        <dbReference type="ARBA" id="ARBA00023163"/>
    </source>
</evidence>
<dbReference type="Pfam" id="PF14379">
    <property type="entry name" value="Myb_CC_LHEQLE"/>
    <property type="match status" value="2"/>
</dbReference>
<keyword evidence="4" id="KW-0175">Coiled coil</keyword>
<dbReference type="SUPFAM" id="SSF46689">
    <property type="entry name" value="Homeodomain-like"/>
    <property type="match status" value="1"/>
</dbReference>